<dbReference type="SUPFAM" id="SSF56112">
    <property type="entry name" value="Protein kinase-like (PK-like)"/>
    <property type="match status" value="1"/>
</dbReference>
<dbReference type="InterPro" id="IPR008266">
    <property type="entry name" value="Tyr_kinase_AS"/>
</dbReference>
<evidence type="ECO:0000313" key="6">
    <source>
        <dbReference type="EMBL" id="EQD55058.1"/>
    </source>
</evidence>
<comment type="caution">
    <text evidence="6">The sequence shown here is derived from an EMBL/GenBank/DDBJ whole genome shotgun (WGS) entry which is preliminary data.</text>
</comment>
<evidence type="ECO:0000256" key="1">
    <source>
        <dbReference type="ARBA" id="ARBA00022679"/>
    </source>
</evidence>
<feature type="non-terminal residue" evidence="6">
    <location>
        <position position="149"/>
    </location>
</feature>
<keyword evidence="2" id="KW-0547">Nucleotide-binding</keyword>
<organism evidence="6">
    <name type="scientific">mine drainage metagenome</name>
    <dbReference type="NCBI Taxonomy" id="410659"/>
    <lineage>
        <taxon>unclassified sequences</taxon>
        <taxon>metagenomes</taxon>
        <taxon>ecological metagenomes</taxon>
    </lineage>
</organism>
<keyword evidence="3 6" id="KW-0418">Kinase</keyword>
<evidence type="ECO:0000259" key="5">
    <source>
        <dbReference type="PROSITE" id="PS50011"/>
    </source>
</evidence>
<reference evidence="6" key="2">
    <citation type="journal article" date="2014" name="ISME J.">
        <title>Microbial stratification in low pH oxic and suboxic macroscopic growths along an acid mine drainage.</title>
        <authorList>
            <person name="Mendez-Garcia C."/>
            <person name="Mesa V."/>
            <person name="Sprenger R.R."/>
            <person name="Richter M."/>
            <person name="Diez M.S."/>
            <person name="Solano J."/>
            <person name="Bargiela R."/>
            <person name="Golyshina O.V."/>
            <person name="Manteca A."/>
            <person name="Ramos J.L."/>
            <person name="Gallego J.R."/>
            <person name="Llorente I."/>
            <person name="Martins Dos Santos V.A."/>
            <person name="Jensen O.N."/>
            <person name="Pelaez A.I."/>
            <person name="Sanchez J."/>
            <person name="Ferrer M."/>
        </authorList>
    </citation>
    <scope>NUCLEOTIDE SEQUENCE</scope>
</reference>
<dbReference type="PROSITE" id="PS00109">
    <property type="entry name" value="PROTEIN_KINASE_TYR"/>
    <property type="match status" value="1"/>
</dbReference>
<evidence type="ECO:0000256" key="3">
    <source>
        <dbReference type="ARBA" id="ARBA00022777"/>
    </source>
</evidence>
<dbReference type="PANTHER" id="PTHR43289:SF6">
    <property type="entry name" value="SERINE_THREONINE-PROTEIN KINASE NEKL-3"/>
    <property type="match status" value="1"/>
</dbReference>
<feature type="domain" description="Protein kinase" evidence="5">
    <location>
        <begin position="17"/>
        <end position="149"/>
    </location>
</feature>
<keyword evidence="1 6" id="KW-0808">Transferase</keyword>
<dbReference type="InterPro" id="IPR000719">
    <property type="entry name" value="Prot_kinase_dom"/>
</dbReference>
<dbReference type="PANTHER" id="PTHR43289">
    <property type="entry name" value="MITOGEN-ACTIVATED PROTEIN KINASE KINASE KINASE 20-RELATED"/>
    <property type="match status" value="1"/>
</dbReference>
<accession>T1AEM8</accession>
<dbReference type="AlphaFoldDB" id="T1AEM8"/>
<keyword evidence="6" id="KW-0723">Serine/threonine-protein kinase</keyword>
<proteinExistence type="predicted"/>
<evidence type="ECO:0000256" key="4">
    <source>
        <dbReference type="ARBA" id="ARBA00022840"/>
    </source>
</evidence>
<dbReference type="EC" id="2.7.-.-" evidence="6"/>
<evidence type="ECO:0000256" key="2">
    <source>
        <dbReference type="ARBA" id="ARBA00022741"/>
    </source>
</evidence>
<dbReference type="GO" id="GO:0004674">
    <property type="term" value="F:protein serine/threonine kinase activity"/>
    <property type="evidence" value="ECO:0007669"/>
    <property type="project" value="UniProtKB-KW"/>
</dbReference>
<dbReference type="Pfam" id="PF00069">
    <property type="entry name" value="Pkinase"/>
    <property type="match status" value="1"/>
</dbReference>
<protein>
    <submittedName>
        <fullName evidence="6">Serine/threonine protein kinase-related domain protein</fullName>
        <ecNumber evidence="6">2.7.-.-</ecNumber>
    </submittedName>
</protein>
<dbReference type="SMART" id="SM00220">
    <property type="entry name" value="S_TKc"/>
    <property type="match status" value="1"/>
</dbReference>
<dbReference type="GO" id="GO:0005524">
    <property type="term" value="F:ATP binding"/>
    <property type="evidence" value="ECO:0007669"/>
    <property type="project" value="UniProtKB-KW"/>
</dbReference>
<sequence length="149" mass="16072">MGEQVPTEASRIAIPGFDVVEELGRGATTAVYRAVRQGQDFAVKMQQLKGPDDPARLYFRREAAILAAIRHPCLGKVFEVGDDGRICYLVMELIGGRTLGQAIAEEGALPELRVLSIAADVAAALDVAHRVGLVHRDVSPRNVVLRDDG</sequence>
<dbReference type="EMBL" id="AUZZ01004121">
    <property type="protein sequence ID" value="EQD55058.1"/>
    <property type="molecule type" value="Genomic_DNA"/>
</dbReference>
<gene>
    <name evidence="6" type="ORF">B2A_05897</name>
</gene>
<dbReference type="PROSITE" id="PS50011">
    <property type="entry name" value="PROTEIN_KINASE_DOM"/>
    <property type="match status" value="1"/>
</dbReference>
<keyword evidence="4" id="KW-0067">ATP-binding</keyword>
<dbReference type="Gene3D" id="1.10.510.10">
    <property type="entry name" value="Transferase(Phosphotransferase) domain 1"/>
    <property type="match status" value="1"/>
</dbReference>
<dbReference type="InterPro" id="IPR011009">
    <property type="entry name" value="Kinase-like_dom_sf"/>
</dbReference>
<reference evidence="6" key="1">
    <citation type="submission" date="2013-08" db="EMBL/GenBank/DDBJ databases">
        <authorList>
            <person name="Mendez C."/>
            <person name="Richter M."/>
            <person name="Ferrer M."/>
            <person name="Sanchez J."/>
        </authorList>
    </citation>
    <scope>NUCLEOTIDE SEQUENCE</scope>
</reference>
<name>T1AEM8_9ZZZZ</name>